<dbReference type="EMBL" id="HBIZ01011680">
    <property type="protein sequence ID" value="CAE0754406.1"/>
    <property type="molecule type" value="Transcribed_RNA"/>
</dbReference>
<dbReference type="EMBL" id="HBIZ01011684">
    <property type="protein sequence ID" value="CAE0754410.1"/>
    <property type="molecule type" value="Transcribed_RNA"/>
</dbReference>
<proteinExistence type="predicted"/>
<feature type="domain" description="DSBA-like thioredoxin" evidence="1">
    <location>
        <begin position="23"/>
        <end position="150"/>
    </location>
</feature>
<gene>
    <name evidence="2" type="ORF">PCAR00345_LOCUS6993</name>
    <name evidence="3" type="ORF">PCAR00345_LOCUS6997</name>
</gene>
<protein>
    <recommendedName>
        <fullName evidence="1">DSBA-like thioredoxin domain-containing protein</fullName>
    </recommendedName>
</protein>
<dbReference type="PANTHER" id="PTHR13887">
    <property type="entry name" value="GLUTATHIONE S-TRANSFERASE KAPPA"/>
    <property type="match status" value="1"/>
</dbReference>
<dbReference type="SUPFAM" id="SSF52833">
    <property type="entry name" value="Thioredoxin-like"/>
    <property type="match status" value="1"/>
</dbReference>
<reference evidence="3" key="1">
    <citation type="submission" date="2021-01" db="EMBL/GenBank/DDBJ databases">
        <authorList>
            <person name="Corre E."/>
            <person name="Pelletier E."/>
            <person name="Niang G."/>
            <person name="Scheremetjew M."/>
            <person name="Finn R."/>
            <person name="Kale V."/>
            <person name="Holt S."/>
            <person name="Cochrane G."/>
            <person name="Meng A."/>
            <person name="Brown T."/>
            <person name="Cohen L."/>
        </authorList>
    </citation>
    <scope>NUCLEOTIDE SEQUENCE</scope>
    <source>
        <strain evidence="3">CCMP645</strain>
    </source>
</reference>
<evidence type="ECO:0000313" key="3">
    <source>
        <dbReference type="EMBL" id="CAE0754410.1"/>
    </source>
</evidence>
<dbReference type="PANTHER" id="PTHR13887:SF41">
    <property type="entry name" value="THIOREDOXIN SUPERFAMILY PROTEIN"/>
    <property type="match status" value="1"/>
</dbReference>
<evidence type="ECO:0000313" key="2">
    <source>
        <dbReference type="EMBL" id="CAE0754406.1"/>
    </source>
</evidence>
<name>A0A6S9RY95_CHRCT</name>
<dbReference type="InterPro" id="IPR001853">
    <property type="entry name" value="DSBA-like_thioredoxin_dom"/>
</dbReference>
<dbReference type="GO" id="GO:0016491">
    <property type="term" value="F:oxidoreductase activity"/>
    <property type="evidence" value="ECO:0007669"/>
    <property type="project" value="InterPro"/>
</dbReference>
<sequence length="157" mass="16724">MPPEGVLKPPASASNPRVGFRLKSKGEAVGINFTGACERTPFTVPAHALLKYASEHEPGRQNALQEVLFRQYFTDGVYPGGDNLRLAAIEAGLDPEKAIAYAQREEVHAEIKEEALQNSASGVSGVPFFIVNGKPVFSGAQPVETILHALRQAAAAS</sequence>
<dbReference type="InterPro" id="IPR036249">
    <property type="entry name" value="Thioredoxin-like_sf"/>
</dbReference>
<organism evidence="3">
    <name type="scientific">Chrysotila carterae</name>
    <name type="common">Marine alga</name>
    <name type="synonym">Syracosphaera carterae</name>
    <dbReference type="NCBI Taxonomy" id="13221"/>
    <lineage>
        <taxon>Eukaryota</taxon>
        <taxon>Haptista</taxon>
        <taxon>Haptophyta</taxon>
        <taxon>Prymnesiophyceae</taxon>
        <taxon>Isochrysidales</taxon>
        <taxon>Isochrysidaceae</taxon>
        <taxon>Chrysotila</taxon>
    </lineage>
</organism>
<evidence type="ECO:0000259" key="1">
    <source>
        <dbReference type="Pfam" id="PF01323"/>
    </source>
</evidence>
<dbReference type="Pfam" id="PF01323">
    <property type="entry name" value="DSBA"/>
    <property type="match status" value="1"/>
</dbReference>
<dbReference type="AlphaFoldDB" id="A0A6S9RY95"/>
<dbReference type="Gene3D" id="3.40.30.10">
    <property type="entry name" value="Glutaredoxin"/>
    <property type="match status" value="1"/>
</dbReference>
<accession>A0A6S9RY95</accession>